<keyword evidence="1" id="KW-0106">Calcium</keyword>
<evidence type="ECO:0000313" key="4">
    <source>
        <dbReference type="EMBL" id="ACJ13444.1"/>
    </source>
</evidence>
<dbReference type="InterPro" id="IPR002048">
    <property type="entry name" value="EF_hand_dom"/>
</dbReference>
<dbReference type="Gene3D" id="1.10.238.10">
    <property type="entry name" value="EF-hand"/>
    <property type="match status" value="1"/>
</dbReference>
<dbReference type="EMBL" id="FJ386386">
    <property type="protein sequence ID" value="ACJ13444.1"/>
    <property type="molecule type" value="mRNA"/>
</dbReference>
<feature type="chain" id="PRO_5002850573" evidence="2">
    <location>
        <begin position="23"/>
        <end position="140"/>
    </location>
</feature>
<sequence length="140" mass="15998">MKMRYLTIIAAILFVTIVSCNARKRWWSRAKKTVGIKPEVGKGGNWKVQGSLTISWRKKRDTEDQGKYNVMLALNQCDLESYDSNTDGAVKLDDIEEIFYHTELSKLFFEEADANKDGEISSSEFDVFSTNIKGCEEEPE</sequence>
<proteinExistence type="evidence at transcript level"/>
<reference evidence="4" key="1">
    <citation type="journal article" date="2010" name="Acta Oceanol. Sin.">
        <title>Cloning, expression and characterization of Pinctada maxima mantle gene 1.</title>
        <authorList>
            <person name="Yu D.H."/>
            <person name="Wang Y."/>
        </authorList>
    </citation>
    <scope>NUCLEOTIDE SEQUENCE</scope>
</reference>
<organism evidence="4">
    <name type="scientific">Pinctada maxima</name>
    <name type="common">Silver-lipped pearl oyster</name>
    <name type="synonym">White-lipped pearl oyster</name>
    <dbReference type="NCBI Taxonomy" id="104660"/>
    <lineage>
        <taxon>Eukaryota</taxon>
        <taxon>Metazoa</taxon>
        <taxon>Spiralia</taxon>
        <taxon>Lophotrochozoa</taxon>
        <taxon>Mollusca</taxon>
        <taxon>Bivalvia</taxon>
        <taxon>Autobranchia</taxon>
        <taxon>Pteriomorphia</taxon>
        <taxon>Pterioida</taxon>
        <taxon>Pterioidea</taxon>
        <taxon>Pteriidae</taxon>
        <taxon>Pinctada</taxon>
    </lineage>
</organism>
<dbReference type="PROSITE" id="PS51257">
    <property type="entry name" value="PROKAR_LIPOPROTEIN"/>
    <property type="match status" value="1"/>
</dbReference>
<keyword evidence="2" id="KW-0732">Signal</keyword>
<dbReference type="InterPro" id="IPR018247">
    <property type="entry name" value="EF_Hand_1_Ca_BS"/>
</dbReference>
<dbReference type="InterPro" id="IPR011992">
    <property type="entry name" value="EF-hand-dom_pair"/>
</dbReference>
<evidence type="ECO:0000256" key="2">
    <source>
        <dbReference type="SAM" id="SignalP"/>
    </source>
</evidence>
<evidence type="ECO:0000259" key="3">
    <source>
        <dbReference type="PROSITE" id="PS50222"/>
    </source>
</evidence>
<feature type="domain" description="EF-hand" evidence="3">
    <location>
        <begin position="100"/>
        <end position="135"/>
    </location>
</feature>
<dbReference type="PROSITE" id="PS00018">
    <property type="entry name" value="EF_HAND_1"/>
    <property type="match status" value="1"/>
</dbReference>
<name>B6ZB73_PINMA</name>
<dbReference type="PROSITE" id="PS50222">
    <property type="entry name" value="EF_HAND_2"/>
    <property type="match status" value="1"/>
</dbReference>
<feature type="signal peptide" evidence="2">
    <location>
        <begin position="1"/>
        <end position="22"/>
    </location>
</feature>
<dbReference type="SUPFAM" id="SSF47473">
    <property type="entry name" value="EF-hand"/>
    <property type="match status" value="1"/>
</dbReference>
<accession>B6ZB73</accession>
<dbReference type="AlphaFoldDB" id="B6ZB73"/>
<evidence type="ECO:0000256" key="1">
    <source>
        <dbReference type="ARBA" id="ARBA00022837"/>
    </source>
</evidence>
<protein>
    <submittedName>
        <fullName evidence="4">PMMG1</fullName>
    </submittedName>
</protein>
<dbReference type="GO" id="GO:0005509">
    <property type="term" value="F:calcium ion binding"/>
    <property type="evidence" value="ECO:0007669"/>
    <property type="project" value="InterPro"/>
</dbReference>